<evidence type="ECO:0008006" key="4">
    <source>
        <dbReference type="Google" id="ProtNLM"/>
    </source>
</evidence>
<dbReference type="Gene3D" id="3.30.420.10">
    <property type="entry name" value="Ribonuclease H-like superfamily/Ribonuclease H"/>
    <property type="match status" value="1"/>
</dbReference>
<geneLocation type="plasmid" evidence="3"/>
<name>A0A0P0RMJ6_9BURK</name>
<dbReference type="RefSeq" id="WP_035994799.1">
    <property type="nucleotide sequence ID" value="NZ_CP012748.1"/>
</dbReference>
<dbReference type="Proteomes" id="UP000019146">
    <property type="component" value="Plasmid unnamed"/>
</dbReference>
<keyword evidence="2" id="KW-0614">Plasmid</keyword>
<reference evidence="2 3" key="1">
    <citation type="journal article" date="2014" name="Genome Announc.">
        <title>Draft Genome Sequence of the Haloacid-Degrading Burkholderia caribensis Strain MBA4.</title>
        <authorList>
            <person name="Pan Y."/>
            <person name="Kong K.F."/>
            <person name="Tsang J.S."/>
        </authorList>
    </citation>
    <scope>NUCLEOTIDE SEQUENCE [LARGE SCALE GENOMIC DNA]</scope>
    <source>
        <strain evidence="2 3">MBA4</strain>
        <plasmid evidence="3">Plasmid</plasmid>
    </source>
</reference>
<feature type="compositionally biased region" description="Basic residues" evidence="1">
    <location>
        <begin position="862"/>
        <end position="871"/>
    </location>
</feature>
<feature type="region of interest" description="Disordered" evidence="1">
    <location>
        <begin position="247"/>
        <end position="275"/>
    </location>
</feature>
<feature type="region of interest" description="Disordered" evidence="1">
    <location>
        <begin position="857"/>
        <end position="902"/>
    </location>
</feature>
<dbReference type="InterPro" id="IPR036397">
    <property type="entry name" value="RNaseH_sf"/>
</dbReference>
<dbReference type="EMBL" id="CP012748">
    <property type="protein sequence ID" value="ALL70126.1"/>
    <property type="molecule type" value="Genomic_DNA"/>
</dbReference>
<dbReference type="AlphaFoldDB" id="A0A0P0RMJ6"/>
<evidence type="ECO:0000256" key="1">
    <source>
        <dbReference type="SAM" id="MobiDB-lite"/>
    </source>
</evidence>
<dbReference type="GO" id="GO:0003676">
    <property type="term" value="F:nucleic acid binding"/>
    <property type="evidence" value="ECO:0007669"/>
    <property type="project" value="InterPro"/>
</dbReference>
<gene>
    <name evidence="2" type="ORF">K788_0001519</name>
</gene>
<sequence>MGQSPAFALLDEVRRRVSIFKPLRTASRSNVYVFDSPKGNDRLVIAGDLPFMWALIAEAEPSITGYFLERCSDSETDARSLQMKVYYRDNRSELWRFINDEEIVRQRKGAAVPAKDKPQPVSDSPFVNKGIVALRRKSKRIDNILLLCSMFNRARGSNVWYEARHLDETLYEKGESTLAELLRIDGIDPARMLAVIALRVLGGSVTTDLDSRLFGRTSVIRRDEGAISSPLTPVAAVLSGIGKQQAEALEEEDDPTAHAGSLLNRGRPRKGVPPAHRNYRQWVQVDEVALMRTHDDIIATRFINRRKAVQMYLDNRDFATIEKRSGIPPGMVLYWVKRCLLPDGAGGIVGFPALLDGFRAGYTRTKPQLGTPGSGTAGYAGEFGRLLSTHPGLAERIENLLFGEDAESVPETQMPYTAIHEIFKKELKAAGLTKDDYPFITDDAGFKSVYLFCKELELQNPLRSRIAREGSDAGNRGDGRGPSRRIKARRPLSIVQLDFHYTDAIGMVVLVDEDGVEHELPVARFYIGLLIDEDTGSILGFHYLLQLQPNTDSVLDVVDSALYPREFTADDPHLKFTPDGRFLMNSFIPELSRHGYSMLRMDRGWSNIAKDVTNNLMNVLGCALQFGPSGAWWVRPLIERAFKTLTRRGLQRMPSTLGSNTQDIRKDQPDEQAVRYRVMVSDLLAVMASEIHRFNTEGRAGAHEASPLDVMRAALVHPESPYMPQPLPADDKKPDWMLFAHVETIRISRDRRGARPCARVSAIDCLYRNSYLAESDWLVSKRLLVYINRRDIRQAVGVLEDSGTYVGELIAEGRFEDRRLTWTEAVAYKRDRKIRSRHSDLVSAATQLRVEKIEEAAQAAKSKPKRRKAAKRAALEVAKQQLDHKDDPPPAPPQGAWQEADDAPTAFGFRLRVISGKGRD</sequence>
<organism evidence="2 3">
    <name type="scientific">Paraburkholderia caribensis MBA4</name>
    <dbReference type="NCBI Taxonomy" id="1323664"/>
    <lineage>
        <taxon>Bacteria</taxon>
        <taxon>Pseudomonadati</taxon>
        <taxon>Pseudomonadota</taxon>
        <taxon>Betaproteobacteria</taxon>
        <taxon>Burkholderiales</taxon>
        <taxon>Burkholderiaceae</taxon>
        <taxon>Paraburkholderia</taxon>
    </lineage>
</organism>
<evidence type="ECO:0000313" key="3">
    <source>
        <dbReference type="Proteomes" id="UP000019146"/>
    </source>
</evidence>
<dbReference type="KEGG" id="bcai:K788_0001519"/>
<accession>A0A0P0RMJ6</accession>
<dbReference type="GeneID" id="69973626"/>
<proteinExistence type="predicted"/>
<evidence type="ECO:0000313" key="2">
    <source>
        <dbReference type="EMBL" id="ALL70126.1"/>
    </source>
</evidence>
<protein>
    <recommendedName>
        <fullName evidence="4">Integrase catalytic domain-containing protein</fullName>
    </recommendedName>
</protein>